<dbReference type="Gramene" id="Pp3c1_7610V3.1">
    <property type="protein sequence ID" value="Pp3c1_7610V3.1"/>
    <property type="gene ID" value="Pp3c1_7610"/>
</dbReference>
<dbReference type="InParanoid" id="A0A2K1L796"/>
<evidence type="ECO:0000313" key="2">
    <source>
        <dbReference type="EnsemblPlants" id="Pp3c1_7610V3.1"/>
    </source>
</evidence>
<sequence>MPTMILENQKFRKSGTVVGSWFRGLVLIVRMNNVKSIVCARRRVCAWVMLNWPYLEEGRQLTRVQQQRFHQEKCLRASVPCSLGL</sequence>
<protein>
    <submittedName>
        <fullName evidence="1 2">Uncharacterized protein</fullName>
    </submittedName>
</protein>
<dbReference type="EnsemblPlants" id="Pp3c1_7610V3.2">
    <property type="protein sequence ID" value="Pp3c1_7610V3.2"/>
    <property type="gene ID" value="Pp3c1_7610"/>
</dbReference>
<evidence type="ECO:0000313" key="3">
    <source>
        <dbReference type="Proteomes" id="UP000006727"/>
    </source>
</evidence>
<dbReference type="PaxDb" id="3218-PP1S38_280V6.1"/>
<accession>A0A2K1L796</accession>
<reference evidence="1 3" key="2">
    <citation type="journal article" date="2018" name="Plant J.">
        <title>The Physcomitrella patens chromosome-scale assembly reveals moss genome structure and evolution.</title>
        <authorList>
            <person name="Lang D."/>
            <person name="Ullrich K.K."/>
            <person name="Murat F."/>
            <person name="Fuchs J."/>
            <person name="Jenkins J."/>
            <person name="Haas F.B."/>
            <person name="Piednoel M."/>
            <person name="Gundlach H."/>
            <person name="Van Bel M."/>
            <person name="Meyberg R."/>
            <person name="Vives C."/>
            <person name="Morata J."/>
            <person name="Symeonidi A."/>
            <person name="Hiss M."/>
            <person name="Muchero W."/>
            <person name="Kamisugi Y."/>
            <person name="Saleh O."/>
            <person name="Blanc G."/>
            <person name="Decker E.L."/>
            <person name="van Gessel N."/>
            <person name="Grimwood J."/>
            <person name="Hayes R.D."/>
            <person name="Graham S.W."/>
            <person name="Gunter L.E."/>
            <person name="McDaniel S.F."/>
            <person name="Hoernstein S.N.W."/>
            <person name="Larsson A."/>
            <person name="Li F.W."/>
            <person name="Perroud P.F."/>
            <person name="Phillips J."/>
            <person name="Ranjan P."/>
            <person name="Rokshar D.S."/>
            <person name="Rothfels C.J."/>
            <person name="Schneider L."/>
            <person name="Shu S."/>
            <person name="Stevenson D.W."/>
            <person name="Thummler F."/>
            <person name="Tillich M."/>
            <person name="Villarreal Aguilar J.C."/>
            <person name="Widiez T."/>
            <person name="Wong G.K."/>
            <person name="Wymore A."/>
            <person name="Zhang Y."/>
            <person name="Zimmer A.D."/>
            <person name="Quatrano R.S."/>
            <person name="Mayer K.F.X."/>
            <person name="Goodstein D."/>
            <person name="Casacuberta J.M."/>
            <person name="Vandepoele K."/>
            <person name="Reski R."/>
            <person name="Cuming A.C."/>
            <person name="Tuskan G.A."/>
            <person name="Maumus F."/>
            <person name="Salse J."/>
            <person name="Schmutz J."/>
            <person name="Rensing S.A."/>
        </authorList>
    </citation>
    <scope>NUCLEOTIDE SEQUENCE [LARGE SCALE GENOMIC DNA]</scope>
    <source>
        <strain evidence="2 3">cv. Gransden 2004</strain>
    </source>
</reference>
<keyword evidence="3" id="KW-1185">Reference proteome</keyword>
<name>A0A2K1L796_PHYPA</name>
<dbReference type="EMBL" id="ABEU02000001">
    <property type="protein sequence ID" value="PNR61916.1"/>
    <property type="molecule type" value="Genomic_DNA"/>
</dbReference>
<evidence type="ECO:0000313" key="1">
    <source>
        <dbReference type="EMBL" id="PNR61916.1"/>
    </source>
</evidence>
<reference evidence="2" key="3">
    <citation type="submission" date="2020-12" db="UniProtKB">
        <authorList>
            <consortium name="EnsemblPlants"/>
        </authorList>
    </citation>
    <scope>IDENTIFICATION</scope>
</reference>
<reference evidence="1 3" key="1">
    <citation type="journal article" date="2008" name="Science">
        <title>The Physcomitrella genome reveals evolutionary insights into the conquest of land by plants.</title>
        <authorList>
            <person name="Rensing S."/>
            <person name="Lang D."/>
            <person name="Zimmer A."/>
            <person name="Terry A."/>
            <person name="Salamov A."/>
            <person name="Shapiro H."/>
            <person name="Nishiyama T."/>
            <person name="Perroud P.-F."/>
            <person name="Lindquist E."/>
            <person name="Kamisugi Y."/>
            <person name="Tanahashi T."/>
            <person name="Sakakibara K."/>
            <person name="Fujita T."/>
            <person name="Oishi K."/>
            <person name="Shin-I T."/>
            <person name="Kuroki Y."/>
            <person name="Toyoda A."/>
            <person name="Suzuki Y."/>
            <person name="Hashimoto A."/>
            <person name="Yamaguchi K."/>
            <person name="Sugano A."/>
            <person name="Kohara Y."/>
            <person name="Fujiyama A."/>
            <person name="Anterola A."/>
            <person name="Aoki S."/>
            <person name="Ashton N."/>
            <person name="Barbazuk W.B."/>
            <person name="Barker E."/>
            <person name="Bennetzen J."/>
            <person name="Bezanilla M."/>
            <person name="Blankenship R."/>
            <person name="Cho S.H."/>
            <person name="Dutcher S."/>
            <person name="Estelle M."/>
            <person name="Fawcett J.A."/>
            <person name="Gundlach H."/>
            <person name="Hanada K."/>
            <person name="Heyl A."/>
            <person name="Hicks K.A."/>
            <person name="Hugh J."/>
            <person name="Lohr M."/>
            <person name="Mayer K."/>
            <person name="Melkozernov A."/>
            <person name="Murata T."/>
            <person name="Nelson D."/>
            <person name="Pils B."/>
            <person name="Prigge M."/>
            <person name="Reiss B."/>
            <person name="Renner T."/>
            <person name="Rombauts S."/>
            <person name="Rushton P."/>
            <person name="Sanderfoot A."/>
            <person name="Schween G."/>
            <person name="Shiu S.-H."/>
            <person name="Stueber K."/>
            <person name="Theodoulou F.L."/>
            <person name="Tu H."/>
            <person name="Van de Peer Y."/>
            <person name="Verrier P.J."/>
            <person name="Waters E."/>
            <person name="Wood A."/>
            <person name="Yang L."/>
            <person name="Cove D."/>
            <person name="Cuming A."/>
            <person name="Hasebe M."/>
            <person name="Lucas S."/>
            <person name="Mishler D.B."/>
            <person name="Reski R."/>
            <person name="Grigoriev I."/>
            <person name="Quatrano R.S."/>
            <person name="Boore J.L."/>
        </authorList>
    </citation>
    <scope>NUCLEOTIDE SEQUENCE [LARGE SCALE GENOMIC DNA]</scope>
    <source>
        <strain evidence="2 3">cv. Gransden 2004</strain>
    </source>
</reference>
<dbReference type="AlphaFoldDB" id="A0A2K1L796"/>
<dbReference type="EnsemblPlants" id="Pp3c1_7610V3.1">
    <property type="protein sequence ID" value="Pp3c1_7610V3.1"/>
    <property type="gene ID" value="Pp3c1_7610"/>
</dbReference>
<dbReference type="Proteomes" id="UP000006727">
    <property type="component" value="Chromosome 1"/>
</dbReference>
<proteinExistence type="predicted"/>
<gene>
    <name evidence="1" type="ORF">PHYPA_000340</name>
</gene>
<dbReference type="Gramene" id="Pp3c1_7610V3.2">
    <property type="protein sequence ID" value="Pp3c1_7610V3.2"/>
    <property type="gene ID" value="Pp3c1_7610"/>
</dbReference>
<organism evidence="1">
    <name type="scientific">Physcomitrium patens</name>
    <name type="common">Spreading-leaved earth moss</name>
    <name type="synonym">Physcomitrella patens</name>
    <dbReference type="NCBI Taxonomy" id="3218"/>
    <lineage>
        <taxon>Eukaryota</taxon>
        <taxon>Viridiplantae</taxon>
        <taxon>Streptophyta</taxon>
        <taxon>Embryophyta</taxon>
        <taxon>Bryophyta</taxon>
        <taxon>Bryophytina</taxon>
        <taxon>Bryopsida</taxon>
        <taxon>Funariidae</taxon>
        <taxon>Funariales</taxon>
        <taxon>Funariaceae</taxon>
        <taxon>Physcomitrium</taxon>
    </lineage>
</organism>